<accession>A0ABY7RAR7</accession>
<dbReference type="SUPFAM" id="SSF52540">
    <property type="entry name" value="P-loop containing nucleoside triphosphate hydrolases"/>
    <property type="match status" value="1"/>
</dbReference>
<dbReference type="Pfam" id="PF13304">
    <property type="entry name" value="AAA_21"/>
    <property type="match status" value="1"/>
</dbReference>
<dbReference type="CDD" id="cd16387">
    <property type="entry name" value="ParB_N_Srx"/>
    <property type="match status" value="1"/>
</dbReference>
<feature type="domain" description="ATPase AAA-type core" evidence="2">
    <location>
        <begin position="604"/>
        <end position="677"/>
    </location>
</feature>
<evidence type="ECO:0000259" key="1">
    <source>
        <dbReference type="Pfam" id="PF13175"/>
    </source>
</evidence>
<dbReference type="Pfam" id="PF13175">
    <property type="entry name" value="AAA_15"/>
    <property type="match status" value="1"/>
</dbReference>
<dbReference type="InterPro" id="IPR027417">
    <property type="entry name" value="P-loop_NTPase"/>
</dbReference>
<name>A0ABY7RAR7_9PSED</name>
<dbReference type="PANTHER" id="PTHR43581:SF4">
    <property type="entry name" value="ATP_GTP PHOSPHATASE"/>
    <property type="match status" value="1"/>
</dbReference>
<evidence type="ECO:0000313" key="3">
    <source>
        <dbReference type="EMBL" id="WCI00702.1"/>
    </source>
</evidence>
<dbReference type="InterPro" id="IPR041685">
    <property type="entry name" value="AAA_GajA/Old/RecF-like"/>
</dbReference>
<reference evidence="3 4" key="1">
    <citation type="journal article" date="2020" name="Front. Microbiol.">
        <title>Toward Biorecycling: Isolation of a Soil Bacterium That Grows on a Polyurethane Oligomer and Monomer.</title>
        <authorList>
            <person name="Espinosa M.J.C."/>
            <person name="Blanco A.C."/>
            <person name="Schmidgall T."/>
            <person name="Atanasoff-Kardjalieff A.K."/>
            <person name="Kappelmeyer U."/>
            <person name="Tischler D."/>
            <person name="Pieper D.H."/>
            <person name="Heipieper H.J."/>
            <person name="Eberlein C."/>
        </authorList>
    </citation>
    <scope>NUCLEOTIDE SEQUENCE [LARGE SCALE GENOMIC DNA]</scope>
    <source>
        <strain evidence="3 4">TDA1</strain>
    </source>
</reference>
<evidence type="ECO:0000259" key="2">
    <source>
        <dbReference type="Pfam" id="PF13304"/>
    </source>
</evidence>
<organism evidence="3 4">
    <name type="scientific">Pseudomonas capeferrum</name>
    <dbReference type="NCBI Taxonomy" id="1495066"/>
    <lineage>
        <taxon>Bacteria</taxon>
        <taxon>Pseudomonadati</taxon>
        <taxon>Pseudomonadota</taxon>
        <taxon>Gammaproteobacteria</taxon>
        <taxon>Pseudomonadales</taxon>
        <taxon>Pseudomonadaceae</taxon>
        <taxon>Pseudomonas</taxon>
    </lineage>
</organism>
<gene>
    <name evidence="3" type="ORF">PMC74_02005</name>
</gene>
<dbReference type="SUPFAM" id="SSF110849">
    <property type="entry name" value="ParB/Sulfiredoxin"/>
    <property type="match status" value="1"/>
</dbReference>
<protein>
    <submittedName>
        <fullName evidence="3">AAA family ATPase</fullName>
    </submittedName>
</protein>
<evidence type="ECO:0000313" key="4">
    <source>
        <dbReference type="Proteomes" id="UP001214301"/>
    </source>
</evidence>
<dbReference type="InterPro" id="IPR051396">
    <property type="entry name" value="Bact_Antivir_Def_Nuclease"/>
</dbReference>
<dbReference type="InterPro" id="IPR036086">
    <property type="entry name" value="ParB/Sulfiredoxin_sf"/>
</dbReference>
<dbReference type="RefSeq" id="WP_156311179.1">
    <property type="nucleotide sequence ID" value="NZ_CP116669.1"/>
</dbReference>
<feature type="domain" description="Endonuclease GajA/Old nuclease/RecF-like AAA" evidence="1">
    <location>
        <begin position="397"/>
        <end position="516"/>
    </location>
</feature>
<dbReference type="EMBL" id="CP116669">
    <property type="protein sequence ID" value="WCI00702.1"/>
    <property type="molecule type" value="Genomic_DNA"/>
</dbReference>
<keyword evidence="4" id="KW-1185">Reference proteome</keyword>
<dbReference type="InterPro" id="IPR003959">
    <property type="entry name" value="ATPase_AAA_core"/>
</dbReference>
<dbReference type="Proteomes" id="UP001214301">
    <property type="component" value="Chromosome"/>
</dbReference>
<dbReference type="PANTHER" id="PTHR43581">
    <property type="entry name" value="ATP/GTP PHOSPHATASE"/>
    <property type="match status" value="1"/>
</dbReference>
<dbReference type="Gene3D" id="3.40.50.300">
    <property type="entry name" value="P-loop containing nucleotide triphosphate hydrolases"/>
    <property type="match status" value="2"/>
</dbReference>
<sequence>MSDAEGIKDSAQALSSTKRFSIRNLHLDPNNYRIIHEEEQIDVPDEHAKDKIVAQRTLRLITGERNQHIQDLIDSFKTNGYLPVDQIQVRALSDGGYVVVEGNRRVAALKVLFQDRESKGADIGKLDPEIFSQIPVVIYNDADEMHHLTLMALKHISGNKKWGEWNQAKLLEKMNSTYKISENEICKRIGISKVELRRSLRALSLVAQYRASDYGDQFNETRFPIFRQSVRSQALKEWLGWNEETATATHPTNRDLFFSLLSREPAEETDEDGEVGLAEKYLEPAINKRDDIDLLAKIISDPKALDQLKITRDLNSAYRASDLVFKERQEAAVKSIAIDIDTLSQLAIRPSNLSELEHAQGKLQGIINRTRAVSSTSLAGVDQNSVFHDRIDAHFTSISVERYKKLTQLKINKLSKINIFAGLNNSGKTTLLEAIYLLAKQNDFDGLLEVMRRRGKFSADQVDPEWILEQINGDEYLVSGIFDNEKTHSSIKAQMEEDATIDKSRYLSSIEIDTKFGIHRNVSCSRMYKGRERETQGDSIKHLCPVIFTSPFFLNEPHRYANYYHRSTQAKALPIIFSFLKEQILPSLQDIRLTDERQRFLVSDDRFEQGVDLSAYGEGLQRMFFLSLLFASSQNGILLIDEFENAIHTKLIGPFAKFIHNMALTFNVQVFITSHSKECIDAFAEGISTHNDMAYHALVSDKGLITAREFSGHEFKSLLDAGDVDLREAN</sequence>
<proteinExistence type="predicted"/>